<proteinExistence type="inferred from homology"/>
<evidence type="ECO:0000256" key="8">
    <source>
        <dbReference type="ARBA" id="ARBA00031012"/>
    </source>
</evidence>
<evidence type="ECO:0000256" key="2">
    <source>
        <dbReference type="ARBA" id="ARBA00018602"/>
    </source>
</evidence>
<dbReference type="EMBL" id="MT153420">
    <property type="protein sequence ID" value="QMP82203.1"/>
    <property type="molecule type" value="Viral_cRNA"/>
</dbReference>
<dbReference type="InterPro" id="IPR029124">
    <property type="entry name" value="L_protein_N"/>
</dbReference>
<comment type="similarity">
    <text evidence="9">Belongs to the Bunyavirales RNA polymerase family.</text>
</comment>
<evidence type="ECO:0000256" key="1">
    <source>
        <dbReference type="ARBA" id="ARBA00012494"/>
    </source>
</evidence>
<keyword evidence="13" id="KW-1185">Reference proteome</keyword>
<feature type="non-terminal residue" evidence="12">
    <location>
        <position position="1"/>
    </location>
</feature>
<evidence type="ECO:0000256" key="9">
    <source>
        <dbReference type="ARBA" id="ARBA00034123"/>
    </source>
</evidence>
<dbReference type="Pfam" id="PF04196">
    <property type="entry name" value="Bunya_RdRp"/>
    <property type="match status" value="1"/>
</dbReference>
<keyword evidence="4" id="KW-0378">Hydrolase</keyword>
<feature type="transmembrane region" description="Helical" evidence="10">
    <location>
        <begin position="12"/>
        <end position="39"/>
    </location>
</feature>
<evidence type="ECO:0000256" key="3">
    <source>
        <dbReference type="ARBA" id="ARBA00022679"/>
    </source>
</evidence>
<evidence type="ECO:0000256" key="5">
    <source>
        <dbReference type="ARBA" id="ARBA00022842"/>
    </source>
</evidence>
<reference evidence="12" key="1">
    <citation type="journal article" date="2019" name="PLoS Pathog.">
        <title>Re-assessing the diversity of negative strand RNA viruses in insects.</title>
        <authorList>
            <person name="Kafer S."/>
            <person name="Paraskevopoulou S."/>
            <person name="Zirkel F."/>
            <person name="Wieseke N."/>
            <person name="Donath A."/>
            <person name="Petersen M."/>
            <person name="Jones T.C."/>
            <person name="Liu S."/>
            <person name="Zhou X."/>
            <person name="Middendorf M."/>
            <person name="Junglen S."/>
            <person name="Misof B."/>
            <person name="Drosten C."/>
        </authorList>
    </citation>
    <scope>NUCLEOTIDE SEQUENCE</scope>
    <source>
        <strain evidence="12">OKIAV308</strain>
    </source>
</reference>
<evidence type="ECO:0000259" key="11">
    <source>
        <dbReference type="PROSITE" id="PS50525"/>
    </source>
</evidence>
<feature type="domain" description="RdRp catalytic" evidence="11">
    <location>
        <begin position="1150"/>
        <end position="1350"/>
    </location>
</feature>
<evidence type="ECO:0000256" key="6">
    <source>
        <dbReference type="ARBA" id="ARBA00030285"/>
    </source>
</evidence>
<keyword evidence="10" id="KW-0812">Transmembrane</keyword>
<dbReference type="RefSeq" id="YP_010840008.1">
    <property type="nucleotide sequence ID" value="NC_078329.1"/>
</dbReference>
<dbReference type="GO" id="GO:0016787">
    <property type="term" value="F:hydrolase activity"/>
    <property type="evidence" value="ECO:0007669"/>
    <property type="project" value="UniProtKB-KW"/>
</dbReference>
<keyword evidence="10" id="KW-0472">Membrane</keyword>
<reference evidence="12" key="2">
    <citation type="submission" date="2020-03" db="EMBL/GenBank/DDBJ databases">
        <authorList>
            <person name="Kafer S."/>
            <person name="Paraskevopoulou S."/>
            <person name="Zirkel F."/>
            <person name="Wieseke N."/>
            <person name="Donath A."/>
            <person name="Petersen M."/>
            <person name="Jones T.C."/>
            <person name="Liu S."/>
            <person name="Zhou X."/>
            <person name="Middendorf M."/>
            <person name="Junglen S."/>
            <person name="Misof B."/>
            <person name="Drosten C."/>
        </authorList>
    </citation>
    <scope>NUCLEOTIDE SEQUENCE</scope>
    <source>
        <strain evidence="12">OKIAV308</strain>
    </source>
</reference>
<evidence type="ECO:0000256" key="10">
    <source>
        <dbReference type="SAM" id="Phobius"/>
    </source>
</evidence>
<organism evidence="12 13">
    <name type="scientific">coleopteran phenui-related virus 308</name>
    <dbReference type="NCBI Taxonomy" id="2849708"/>
    <lineage>
        <taxon>Viruses</taxon>
        <taxon>Riboviria</taxon>
        <taxon>Orthornavirae</taxon>
        <taxon>Negarnaviricota</taxon>
        <taxon>Polyploviricotina</taxon>
        <taxon>Bunyaviricetes</taxon>
        <taxon>Hareavirales</taxon>
        <taxon>Phenuiviridae</taxon>
        <taxon>Pidchovirus</taxon>
        <taxon>Pidchovirus stethori</taxon>
    </lineage>
</organism>
<dbReference type="KEGG" id="vg:80550371"/>
<keyword evidence="12" id="KW-0548">Nucleotidyltransferase</keyword>
<dbReference type="GO" id="GO:0006351">
    <property type="term" value="P:DNA-templated transcription"/>
    <property type="evidence" value="ECO:0007669"/>
    <property type="project" value="InterPro"/>
</dbReference>
<evidence type="ECO:0000256" key="4">
    <source>
        <dbReference type="ARBA" id="ARBA00022801"/>
    </source>
</evidence>
<keyword evidence="10" id="KW-1133">Transmembrane helix</keyword>
<keyword evidence="5" id="KW-0460">Magnesium</keyword>
<evidence type="ECO:0000313" key="12">
    <source>
        <dbReference type="EMBL" id="QMP82203.1"/>
    </source>
</evidence>
<dbReference type="Pfam" id="PF15518">
    <property type="entry name" value="L_protein_N"/>
    <property type="match status" value="1"/>
</dbReference>
<dbReference type="GeneID" id="80550371"/>
<keyword evidence="3" id="KW-0808">Transferase</keyword>
<dbReference type="GO" id="GO:0039694">
    <property type="term" value="P:viral RNA genome replication"/>
    <property type="evidence" value="ECO:0007669"/>
    <property type="project" value="InterPro"/>
</dbReference>
<dbReference type="InterPro" id="IPR007099">
    <property type="entry name" value="RNA-dir_pol_NSvirus"/>
</dbReference>
<dbReference type="EC" id="2.7.7.48" evidence="1"/>
<name>A0A7D7EXY4_9VIRU</name>
<dbReference type="Proteomes" id="UP000682738">
    <property type="component" value="Genome"/>
</dbReference>
<evidence type="ECO:0000313" key="13">
    <source>
        <dbReference type="Proteomes" id="UP000682738"/>
    </source>
</evidence>
<keyword evidence="12" id="KW-0696">RNA-directed RNA polymerase</keyword>
<accession>A0A7D7EXY4</accession>
<evidence type="ECO:0000256" key="7">
    <source>
        <dbReference type="ARBA" id="ARBA00030436"/>
    </source>
</evidence>
<dbReference type="InterPro" id="IPR007322">
    <property type="entry name" value="RNA_pol_bunyavir"/>
</dbReference>
<dbReference type="PROSITE" id="PS50525">
    <property type="entry name" value="RDRP_SSRNA_NEG_SEG"/>
    <property type="match status" value="1"/>
</dbReference>
<sequence length="2289" mass="266575">VEWKNLDKKRIIYSLLIFVISLYVITLSLFLIILSIWYFTFNYLFCLNFRNFEHSLIVMDKLMIEYLNCLVLNSEKYKNISIRNRSSVTAYYGYKPDNNLQIPMHELKETKQMVGGTGTITKLNLHIDDESPSDNSTYKSVTVKDKTLEFRGVEKVNFLHDYTFEFLESKTDFLLSNWVKLNDLSSDDLTPDSYKKINKKHIFIEFTTNKSNYFKNMAKDLDIKQHKYLDPLEARINRLNMIERNNNDELSSVYLYIINVSSDLVVSNLQDLPRSIINELVMRFRLGLQIEAELIDRKLIKSNIEQELDDSMTEVKRFFESLKFKDNFDQEVGKCLEEENIRKFVNTPLNNEKIREIMKGIRSDALEELKESSLFFKLNMEPDNFTDQEKIEINKRANELKCAKEEIQQGYQDFLIKKENYRDEVHSDSSNLRRDRKSIIPIPYINVKNDITSYQSKSRFMDGLTDLPVFSLDIHCASGSVWEKVMYDLQYKPEVTLNENLEEQIDRALNPQYYNDPEVKKTYHRVKVDIDKEDQINLAKVGLFSKRFKDNNEIVNNKLEKKKGFSLDTDTSDIEKFINSFERMFSQNENIANETQRLSLETILDALNLHNPRELSKKLIDFVRIILNTNIGKWMKIISDIACEICVSVKQHTKNQEFIIKKLKDHNIYLLIRTTGQENLISFSLMFPKITTINNLYNDVMPELLSNDQYYWTNFRTVNLDKLNNLCLAESMFINLTVFWFDQYKIDWTVLNEQNLISKKTEKLFPQINEAYRMILFSILCFLEDKKQTEMIMTNIRYVYMEGFVSFPLRPCPQKMIKKLPVYIKSRLSVFVINKTLDAMENIASGNYFYAVTKINEEDKTTIHRSNLFNYITGKSIDDLGLMINIMYIGYLNNKNELMQGNKINSLYNKIISMEEKFTSDVKSSIGFNDPTDVSTLKTHDYSVSMLKYACFLSLRKIEKTKGTKIKEQIESDILRKLGDTKLLKVFGTLKSSSTFDSEKDFDYLISDDLSKLFRDDFGMKKWVEEFNEETINEIKEEKKAKLLDKLNDIPSRTKVLLAAADLLKDNLTFGNLLNSAYHILMDLDRLDIDVFDKAQHGGIREIFILSITARICQFTIETISRVICENFPMEMMTHPKNKESSIIEHKRNVHVKFGKQPSILIATSDDAEKWNQAHFVGKFGQMLCYFTPTYMWPFICNFLDLWFKRNIKIDSRLIKIMEHNEDLIVQDQEFQKLYNMYKGRLPPNNWYPGNKKRFIKIKSGFMQGILHYTSSLFHVVSLETTIFESGKIIDEFLIKIGKNKNYKEITTMVSSDDSSMFMTLPGSSKSEMKQALSIAAICIKLKNLIGKSLGIYLSIKSTQLTLYCMEFNSVFTFSESRYHAYFKQVIAATTISEKESLVSKQEEQSNLITSIVENGGSSVLASICQVSQGLFHYRLLGSSLLPIVPRKLIPGLKELRDPSLGYFLMDNPLMVGIMGFKYNLWNLVMTDRNISALYKYMLDNAIKKEVEETLTSKKITLHTTTTGLFTNAIIIPYGENRKLKKAQDLLGANTTVFEEINKDPIILYKNPKTVEELEIQIKLKLLSPGVSESFSRGEGVARKMAQAVYLVMNKILSESGNYYDTDNKTTSTKTSLIKRLYETISFKKEFINKEILNKDEIQILFPASESYENITSNISLITNYNLTLKTKQLRRVKNTIRVTDGTSYLIPPVQLVSWKWFSKRIKVSKTIAGDLWEKLSKSISWLRPDPYETLINSPFSNHYQIYNFLSRLEHNSRSVHLLGAPISSTSSSVNILTLCCRNIWNGYEIPLVFDIEKKKEYGQFSELKHIIFMIMSSPYDKKTKLDHIKALLNASKFDTLDKGYNDRKAALFLIKQFQDVINKKTIPITEFINLVMKYKYGKIGGFIVPQNYNRSKKRFEGFGIWNGMIGNVSVNININSYVENDTSINYISALFVSKNVLNPNFWAELRDLCKDLKIENINRKILYEPNKKILGHLKNFSLSEMGIPIYYSSDLSLKFDFKEKTHFSLDIKNNNSLKLIYDDGIIKFNLISYLVKSSDYEISVTESRLNHLNVKPFLISWIRNIPIEIEQVNYLIKNAMINEPFLNFDLSDLQSWLRDLFQTSLYNSGVLKKSTKLTSDFLVKEISPFNTPKKTPAEIIDDIDSLLDNINLMDEFALEVDFPIDVENYDESDDMSDVLPWFRSDQEQSLIEIKLESVRQTSYALQKFTENIVKIFGIENLRSFILDNEISRDMDEKFLEILVWLTGKDRSSLKYVDRTITFDDSNDSHEYF</sequence>
<protein>
    <recommendedName>
        <fullName evidence="2">RNA-directed RNA polymerase L</fullName>
        <ecNumber evidence="1">2.7.7.48</ecNumber>
    </recommendedName>
    <alternativeName>
        <fullName evidence="6">Large structural protein</fullName>
    </alternativeName>
    <alternativeName>
        <fullName evidence="8">Replicase</fullName>
    </alternativeName>
    <alternativeName>
        <fullName evidence="7">Transcriptase</fullName>
    </alternativeName>
</protein>
<dbReference type="GO" id="GO:0003968">
    <property type="term" value="F:RNA-directed RNA polymerase activity"/>
    <property type="evidence" value="ECO:0007669"/>
    <property type="project" value="UniProtKB-KW"/>
</dbReference>